<dbReference type="OrthoDB" id="9773156at2"/>
<dbReference type="Gene3D" id="3.30.450.40">
    <property type="match status" value="1"/>
</dbReference>
<dbReference type="GO" id="GO:0016301">
    <property type="term" value="F:kinase activity"/>
    <property type="evidence" value="ECO:0007669"/>
    <property type="project" value="UniProtKB-KW"/>
</dbReference>
<dbReference type="Pfam" id="PF00990">
    <property type="entry name" value="GGDEF"/>
    <property type="match status" value="1"/>
</dbReference>
<dbReference type="InterPro" id="IPR029016">
    <property type="entry name" value="GAF-like_dom_sf"/>
</dbReference>
<sequence>MDLTPFAEAYRETNRRMVQLLDFLSALHALSEVGPAVTDQRKMLDQALKGLLENQNMSRCSVFLCEHDQLVNAAGLSWAELIGLPGQAVRRAFPVGDGVMGRAVTTGVVQYSSDCRNDPAFLSLPADISPAVSSLISVPIRIADNVLGVLNVSHTDSDAFGPDEERLLTLYAHFLGQMLVNWQHVHNLEEQVGQRTRELESALEEARELQQRFQSLAVLDDLTGLHNRRFFFAEARAILARGLRQGSAASLILLDLDHFKRINDEFGHAAGDQVLQDVALALGQLVREGDVLSRYGGEEFVLLLPGTDLDGAIGVGKRIRQALAGLAWVFDDSGPQRITASIGICTLVLEGPRRHPPPGDVLENMLARADLTMYASKDAGRNCLRVSTLELLDNP</sequence>
<dbReference type="InterPro" id="IPR043128">
    <property type="entry name" value="Rev_trsase/Diguanyl_cyclase"/>
</dbReference>
<dbReference type="Proteomes" id="UP000019442">
    <property type="component" value="Chromosome"/>
</dbReference>
<dbReference type="SMART" id="SM00065">
    <property type="entry name" value="GAF"/>
    <property type="match status" value="1"/>
</dbReference>
<dbReference type="PROSITE" id="PS50887">
    <property type="entry name" value="GGDEF"/>
    <property type="match status" value="1"/>
</dbReference>
<evidence type="ECO:0000256" key="2">
    <source>
        <dbReference type="ARBA" id="ARBA00012528"/>
    </source>
</evidence>
<protein>
    <recommendedName>
        <fullName evidence="2">diguanylate cyclase</fullName>
        <ecNumber evidence="2">2.7.7.65</ecNumber>
    </recommendedName>
</protein>
<keyword evidence="6" id="KW-0808">Transferase</keyword>
<dbReference type="SUPFAM" id="SSF55781">
    <property type="entry name" value="GAF domain-like"/>
    <property type="match status" value="1"/>
</dbReference>
<dbReference type="InterPro" id="IPR050469">
    <property type="entry name" value="Diguanylate_Cyclase"/>
</dbReference>
<evidence type="ECO:0000259" key="5">
    <source>
        <dbReference type="PROSITE" id="PS50887"/>
    </source>
</evidence>
<feature type="coiled-coil region" evidence="4">
    <location>
        <begin position="185"/>
        <end position="219"/>
    </location>
</feature>
<dbReference type="Gene3D" id="3.30.70.270">
    <property type="match status" value="1"/>
</dbReference>
<evidence type="ECO:0000256" key="1">
    <source>
        <dbReference type="ARBA" id="ARBA00001946"/>
    </source>
</evidence>
<dbReference type="NCBIfam" id="TIGR00254">
    <property type="entry name" value="GGDEF"/>
    <property type="match status" value="1"/>
</dbReference>
<dbReference type="CDD" id="cd01949">
    <property type="entry name" value="GGDEF"/>
    <property type="match status" value="1"/>
</dbReference>
<reference evidence="6 7" key="1">
    <citation type="journal article" date="2014" name="J Genomics">
        <title>Draft Genome Sequence of the Extremely Halophilic Phototrophic Purple Sulfur Bacterium Halorhodospira halochloris.</title>
        <authorList>
            <person name="Singh K.S."/>
            <person name="Kirksey J."/>
            <person name="Hoff W.D."/>
            <person name="Deole R."/>
        </authorList>
    </citation>
    <scope>NUCLEOTIDE SEQUENCE [LARGE SCALE GENOMIC DNA]</scope>
    <source>
        <strain evidence="6 7">A</strain>
    </source>
</reference>
<dbReference type="EMBL" id="CP007268">
    <property type="protein sequence ID" value="AHK79207.1"/>
    <property type="molecule type" value="Genomic_DNA"/>
</dbReference>
<dbReference type="InterPro" id="IPR003018">
    <property type="entry name" value="GAF"/>
</dbReference>
<dbReference type="AlphaFoldDB" id="W8KQE0"/>
<dbReference type="InterPro" id="IPR029787">
    <property type="entry name" value="Nucleotide_cyclase"/>
</dbReference>
<proteinExistence type="predicted"/>
<organism evidence="6 7">
    <name type="scientific">Ectothiorhodospira haloalkaliphila</name>
    <dbReference type="NCBI Taxonomy" id="421628"/>
    <lineage>
        <taxon>Bacteria</taxon>
        <taxon>Pseudomonadati</taxon>
        <taxon>Pseudomonadota</taxon>
        <taxon>Gammaproteobacteria</taxon>
        <taxon>Chromatiales</taxon>
        <taxon>Ectothiorhodospiraceae</taxon>
        <taxon>Ectothiorhodospira</taxon>
    </lineage>
</organism>
<keyword evidence="4" id="KW-0175">Coiled coil</keyword>
<accession>W8KQE0</accession>
<reference evidence="7" key="2">
    <citation type="submission" date="2014-02" db="EMBL/GenBank/DDBJ databases">
        <title>Draft Genome Sequence of extremely halophilic bacteria Halorhodospira halochloris.</title>
        <authorList>
            <person name="Singh K.S."/>
        </authorList>
    </citation>
    <scope>NUCLEOTIDE SEQUENCE [LARGE SCALE GENOMIC DNA]</scope>
    <source>
        <strain evidence="7">A</strain>
    </source>
</reference>
<dbReference type="KEGG" id="hhc:M911_08650"/>
<comment type="catalytic activity">
    <reaction evidence="3">
        <text>2 GTP = 3',3'-c-di-GMP + 2 diphosphate</text>
        <dbReference type="Rhea" id="RHEA:24898"/>
        <dbReference type="ChEBI" id="CHEBI:33019"/>
        <dbReference type="ChEBI" id="CHEBI:37565"/>
        <dbReference type="ChEBI" id="CHEBI:58805"/>
        <dbReference type="EC" id="2.7.7.65"/>
    </reaction>
</comment>
<dbReference type="PANTHER" id="PTHR45138">
    <property type="entry name" value="REGULATORY COMPONENTS OF SENSORY TRANSDUCTION SYSTEM"/>
    <property type="match status" value="1"/>
</dbReference>
<name>W8KQE0_9GAMM</name>
<dbReference type="HOGENOM" id="CLU_000445_11_24_6"/>
<dbReference type="RefSeq" id="WP_025281650.1">
    <property type="nucleotide sequence ID" value="NZ_CP007268.1"/>
</dbReference>
<keyword evidence="6" id="KW-0418">Kinase</keyword>
<dbReference type="PANTHER" id="PTHR45138:SF9">
    <property type="entry name" value="DIGUANYLATE CYCLASE DGCM-RELATED"/>
    <property type="match status" value="1"/>
</dbReference>
<dbReference type="EC" id="2.7.7.65" evidence="2"/>
<dbReference type="InterPro" id="IPR000160">
    <property type="entry name" value="GGDEF_dom"/>
</dbReference>
<keyword evidence="7" id="KW-1185">Reference proteome</keyword>
<dbReference type="SUPFAM" id="SSF55073">
    <property type="entry name" value="Nucleotide cyclase"/>
    <property type="match status" value="1"/>
</dbReference>
<dbReference type="Pfam" id="PF13185">
    <property type="entry name" value="GAF_2"/>
    <property type="match status" value="1"/>
</dbReference>
<gene>
    <name evidence="6" type="ORF">M911_08650</name>
</gene>
<dbReference type="GO" id="GO:0052621">
    <property type="term" value="F:diguanylate cyclase activity"/>
    <property type="evidence" value="ECO:0007669"/>
    <property type="project" value="UniProtKB-EC"/>
</dbReference>
<feature type="domain" description="GGDEF" evidence="5">
    <location>
        <begin position="247"/>
        <end position="389"/>
    </location>
</feature>
<evidence type="ECO:0000256" key="3">
    <source>
        <dbReference type="ARBA" id="ARBA00034247"/>
    </source>
</evidence>
<dbReference type="SMART" id="SM00267">
    <property type="entry name" value="GGDEF"/>
    <property type="match status" value="1"/>
</dbReference>
<evidence type="ECO:0000256" key="4">
    <source>
        <dbReference type="SAM" id="Coils"/>
    </source>
</evidence>
<dbReference type="FunFam" id="3.30.70.270:FF:000001">
    <property type="entry name" value="Diguanylate cyclase domain protein"/>
    <property type="match status" value="1"/>
</dbReference>
<evidence type="ECO:0000313" key="7">
    <source>
        <dbReference type="Proteomes" id="UP000019442"/>
    </source>
</evidence>
<comment type="cofactor">
    <cofactor evidence="1">
        <name>Mg(2+)</name>
        <dbReference type="ChEBI" id="CHEBI:18420"/>
    </cofactor>
</comment>
<evidence type="ECO:0000313" key="6">
    <source>
        <dbReference type="EMBL" id="AHK79207.1"/>
    </source>
</evidence>